<feature type="coiled-coil region" evidence="1">
    <location>
        <begin position="487"/>
        <end position="640"/>
    </location>
</feature>
<feature type="compositionally biased region" description="Low complexity" evidence="2">
    <location>
        <begin position="28"/>
        <end position="40"/>
    </location>
</feature>
<evidence type="ECO:0000313" key="3">
    <source>
        <dbReference type="EMBL" id="KAF0975132.1"/>
    </source>
</evidence>
<reference evidence="3 4" key="1">
    <citation type="journal article" date="2019" name="Sci. Rep.">
        <title>Nanopore sequencing improves the draft genome of the human pathogenic amoeba Naegleria fowleri.</title>
        <authorList>
            <person name="Liechti N."/>
            <person name="Schurch N."/>
            <person name="Bruggmann R."/>
            <person name="Wittwer M."/>
        </authorList>
    </citation>
    <scope>NUCLEOTIDE SEQUENCE [LARGE SCALE GENOMIC DNA]</scope>
    <source>
        <strain evidence="3 4">ATCC 30894</strain>
    </source>
</reference>
<dbReference type="EMBL" id="VFQX01000048">
    <property type="protein sequence ID" value="KAF0975132.1"/>
    <property type="molecule type" value="Genomic_DNA"/>
</dbReference>
<dbReference type="AlphaFoldDB" id="A0A6A5BJR9"/>
<feature type="coiled-coil region" evidence="1">
    <location>
        <begin position="696"/>
        <end position="741"/>
    </location>
</feature>
<keyword evidence="4" id="KW-1185">Reference proteome</keyword>
<proteinExistence type="predicted"/>
<evidence type="ECO:0000256" key="1">
    <source>
        <dbReference type="SAM" id="Coils"/>
    </source>
</evidence>
<name>A0A6A5BJR9_NAEFO</name>
<sequence length="1107" mass="131389">MNKRRDNRVHFIRSSHDGGEAGSGGSGSTTASTSSPTTTEVIPSIASIRRQYEERVMLLADGLTKILKDLQNDKVILQMDKDITTAPHVKERILEIIKEALRSEQETVIQRLIEEMSKVENELKLTSEEFSRCQNALKQESTTRAENEKKINQLKLKLKDLVSLQAKTEGSKVNDLYEKVLNLEKELSLKENELKKKKKSLSTEKEENRQLFEQIQQKELEMNELRRKIEELEIEKEERDEIIEKLEQKTEKYKESYNEESKASKITSKMLKKRLLEVEEQLKEKIEQSKEANNIVMRVQAKIIKYKERFEETERKREKLEQDLKRLKTDSDECLERERKAHNELQAEFSKRLNERLVESEKRIRDTYESKILSLERELHQKEALVQKSQFDQIYQQQMINGMKTLQPDQVDKMLELYESKLKVFQKDYLPRSDYDKKVQELETRFANDKKDMEKKFEYELDYKLKELEQRKQKEFNNTLSSFKQGAKLMEDELIEERKTTKKLKKEILAKEEEIRSAREEIKSLEKKNMQLSSYLDESNRNIDSLRDYIDKQTHERKELEHYYSRMAEEVKMINGQLEEMKRHAENLDTIAQQKKQENAKLKEALMSETNKVEELASEKQQLAQEMDVLKKEHKIMSDTINYSLDNILLSLPSSDFRKFKMASSKIDNIEDLSKELGKSIEEFKLHLSRTTQELKDKHSREIKSLEESIKKKKQKENLVEFKLRTEVSNLRRELDNLKQQTILSLSAWKQQFQTFTDNVLQKSYEVSSLKDNELMKKKQQYEKEAAELRYRYERDNQELSNALILKENELNQKIYSLQAELRDVMQDKSAEIVEKNNYLKKVEDLKRFVKLMAEHVNIPSDITSGILSQHTDIVERSMNHLSTLMLNFTKEREQQRLQLERMGEDINNLRSQMAISEDSYKKLEKTKSRLQLENEKLKNLCEERYAEIVENLTHIRDEVQLLENRYEKDVKDSTIRARESFENQIKAMTETLNHSVESVNMLFSDKEKYEVNVTEIRRQLEEARRENEKKSSQILELQKQRDQERQENLSLKKEVSNRDKTISQLEREKEYLNLKTSKLEKKSNKLKEMMSTVAASAANLDVNIQQ</sequence>
<dbReference type="OrthoDB" id="10342008at2759"/>
<dbReference type="RefSeq" id="XP_044559845.1">
    <property type="nucleotide sequence ID" value="XM_044709458.1"/>
</dbReference>
<evidence type="ECO:0000256" key="2">
    <source>
        <dbReference type="SAM" id="MobiDB-lite"/>
    </source>
</evidence>
<dbReference type="VEuPathDB" id="AmoebaDB:NF0073780"/>
<dbReference type="VEuPathDB" id="AmoebaDB:NfTy_044420"/>
<evidence type="ECO:0000313" key="4">
    <source>
        <dbReference type="Proteomes" id="UP000444721"/>
    </source>
</evidence>
<feature type="coiled-coil region" evidence="1">
    <location>
        <begin position="772"/>
        <end position="828"/>
    </location>
</feature>
<keyword evidence="1" id="KW-0175">Coiled coil</keyword>
<gene>
    <name evidence="3" type="ORF">FDP41_005885</name>
</gene>
<comment type="caution">
    <text evidence="3">The sequence shown here is derived from an EMBL/GenBank/DDBJ whole genome shotgun (WGS) entry which is preliminary data.</text>
</comment>
<feature type="compositionally biased region" description="Basic and acidic residues" evidence="2">
    <location>
        <begin position="1039"/>
        <end position="1061"/>
    </location>
</feature>
<feature type="coiled-coil region" evidence="1">
    <location>
        <begin position="102"/>
        <end position="385"/>
    </location>
</feature>
<organism evidence="3 4">
    <name type="scientific">Naegleria fowleri</name>
    <name type="common">Brain eating amoeba</name>
    <dbReference type="NCBI Taxonomy" id="5763"/>
    <lineage>
        <taxon>Eukaryota</taxon>
        <taxon>Discoba</taxon>
        <taxon>Heterolobosea</taxon>
        <taxon>Tetramitia</taxon>
        <taxon>Eutetramitia</taxon>
        <taxon>Vahlkampfiidae</taxon>
        <taxon>Naegleria</taxon>
    </lineage>
</organism>
<dbReference type="Proteomes" id="UP000444721">
    <property type="component" value="Unassembled WGS sequence"/>
</dbReference>
<dbReference type="VEuPathDB" id="AmoebaDB:FDP41_005885"/>
<protein>
    <submittedName>
        <fullName evidence="3">Uncharacterized protein</fullName>
    </submittedName>
</protein>
<feature type="region of interest" description="Disordered" evidence="2">
    <location>
        <begin position="1"/>
        <end position="42"/>
    </location>
</feature>
<feature type="compositionally biased region" description="Basic residues" evidence="2">
    <location>
        <begin position="1"/>
        <end position="13"/>
    </location>
</feature>
<dbReference type="GeneID" id="68113103"/>
<feature type="region of interest" description="Disordered" evidence="2">
    <location>
        <begin position="1025"/>
        <end position="1061"/>
    </location>
</feature>
<feature type="coiled-coil region" evidence="1">
    <location>
        <begin position="893"/>
        <end position="966"/>
    </location>
</feature>
<accession>A0A6A5BJR9</accession>